<accession>A0ABR1I4N1</accession>
<keyword evidence="2" id="KW-0732">Signal</keyword>
<evidence type="ECO:0000313" key="3">
    <source>
        <dbReference type="EMBL" id="KAK7428498.1"/>
    </source>
</evidence>
<reference evidence="3 4" key="1">
    <citation type="journal article" date="2025" name="Microbiol. Resour. Announc.">
        <title>Draft genome sequences for Neonectria magnoliae and Neonectria punicea, canker pathogens of Liriodendron tulipifera and Acer saccharum in West Virginia.</title>
        <authorList>
            <person name="Petronek H.M."/>
            <person name="Kasson M.T."/>
            <person name="Metheny A.M."/>
            <person name="Stauder C.M."/>
            <person name="Lovett B."/>
            <person name="Lynch S.C."/>
            <person name="Garnas J.R."/>
            <person name="Kasson L.R."/>
            <person name="Stajich J.E."/>
        </authorList>
    </citation>
    <scope>NUCLEOTIDE SEQUENCE [LARGE SCALE GENOMIC DNA]</scope>
    <source>
        <strain evidence="3 4">NRRL 64651</strain>
    </source>
</reference>
<keyword evidence="4" id="KW-1185">Reference proteome</keyword>
<sequence>MKYSATLLLLAASALANQVQRRGDEYDEGGYDGGDYGHDEETKTLTTYTTVTTCPVTSTYTEEGTTYCITELTTSTIVVTDCYNCGVTTVKGPDVTKTDVDVEYTTRTTVCPVTKTKTVGGEEVTVVYTETSTIVEVAKSTEYEEVKQPDTTKVEYDTAYTTRTTLCPVTVTTVIKGETVTKVHTETSTIIENGYTTFYDTVKGPDRTKVEYDTEYTTRTTLCPVTETKTVEGEVITVVHTETSTILENGYTTFYKTVEKPDVTKVEYDTEYTTRTTLCPVTETKTVEGEVITVVRTEVSTILENGYTTFYKTVEKPDVTKVEYDTKYTTRTTLCPVTETKTVEGEVITVVHTETSTIIENGYETYYDTVKKPDVTKTGLETQYTTRTALYPVTITTVVEGETITEVYTETSTIKEAIYTTLYEHVKGPDQTVSEVDVKYVTSISLLPVTETKTVNGEVITKVYTSTEYLVSKVKTTIDQYKTIYETATDVEVHTQYSKVLVTVGGGTVVETLVPETTIEIPQTEVVTKPAVTITSQAPTTPTSAPAELPTGAAAANQPAFALMAGLVGALALLRHIYNHTASLTTRPVHWYPPPPSPKKLPPSHPALASSEHPPYRKDDPYMPWFAHWPYAAAALGYSEDAMWMMGFHVKAPGIDRLLPIRSSCSWTNAMVEVSDILEPNANYQCPSCPLVVLIGFPDQLVRCNGKDWISATAHEYYLLHPEHRGGTSDLSYYEFNMLVHIPSVDKTRGASDLSHYEFSMLAHVRVFIDLTGSDDDP</sequence>
<feature type="signal peptide" evidence="2">
    <location>
        <begin position="1"/>
        <end position="16"/>
    </location>
</feature>
<evidence type="ECO:0000256" key="1">
    <source>
        <dbReference type="SAM" id="MobiDB-lite"/>
    </source>
</evidence>
<name>A0ABR1I4N1_9HYPO</name>
<evidence type="ECO:0000313" key="4">
    <source>
        <dbReference type="Proteomes" id="UP001498421"/>
    </source>
</evidence>
<dbReference type="EMBL" id="JAZAVK010000040">
    <property type="protein sequence ID" value="KAK7428498.1"/>
    <property type="molecule type" value="Genomic_DNA"/>
</dbReference>
<feature type="compositionally biased region" description="Pro residues" evidence="1">
    <location>
        <begin position="591"/>
        <end position="605"/>
    </location>
</feature>
<evidence type="ECO:0008006" key="5">
    <source>
        <dbReference type="Google" id="ProtNLM"/>
    </source>
</evidence>
<organism evidence="3 4">
    <name type="scientific">Neonectria magnoliae</name>
    <dbReference type="NCBI Taxonomy" id="2732573"/>
    <lineage>
        <taxon>Eukaryota</taxon>
        <taxon>Fungi</taxon>
        <taxon>Dikarya</taxon>
        <taxon>Ascomycota</taxon>
        <taxon>Pezizomycotina</taxon>
        <taxon>Sordariomycetes</taxon>
        <taxon>Hypocreomycetidae</taxon>
        <taxon>Hypocreales</taxon>
        <taxon>Nectriaceae</taxon>
        <taxon>Neonectria</taxon>
    </lineage>
</organism>
<protein>
    <recommendedName>
        <fullName evidence="5">Zonadhesin</fullName>
    </recommendedName>
</protein>
<gene>
    <name evidence="3" type="ORF">QQZ08_004936</name>
</gene>
<feature type="region of interest" description="Disordered" evidence="1">
    <location>
        <begin position="588"/>
        <end position="613"/>
    </location>
</feature>
<proteinExistence type="predicted"/>
<feature type="chain" id="PRO_5045677760" description="Zonadhesin" evidence="2">
    <location>
        <begin position="17"/>
        <end position="778"/>
    </location>
</feature>
<dbReference type="Proteomes" id="UP001498421">
    <property type="component" value="Unassembled WGS sequence"/>
</dbReference>
<evidence type="ECO:0000256" key="2">
    <source>
        <dbReference type="SAM" id="SignalP"/>
    </source>
</evidence>
<comment type="caution">
    <text evidence="3">The sequence shown here is derived from an EMBL/GenBank/DDBJ whole genome shotgun (WGS) entry which is preliminary data.</text>
</comment>